<dbReference type="EMBL" id="JADIMQ010000100">
    <property type="protein sequence ID" value="MBO8449028.1"/>
    <property type="molecule type" value="Genomic_DNA"/>
</dbReference>
<comment type="caution">
    <text evidence="2">The sequence shown here is derived from an EMBL/GenBank/DDBJ whole genome shotgun (WGS) entry which is preliminary data.</text>
</comment>
<gene>
    <name evidence="2" type="ORF">IAC29_07140</name>
</gene>
<evidence type="ECO:0008006" key="4">
    <source>
        <dbReference type="Google" id="ProtNLM"/>
    </source>
</evidence>
<dbReference type="Pfam" id="PF03663">
    <property type="entry name" value="Glyco_hydro_76"/>
    <property type="match status" value="1"/>
</dbReference>
<name>A0A9D9HG64_9BACT</name>
<dbReference type="Gene3D" id="1.50.10.20">
    <property type="match status" value="1"/>
</dbReference>
<sequence length="398" mass="45496">MTIKKAFFILPAIICLASCSDSETTPDETGTENGTIVSDYDWNEIADEAQNVLETDFWYSAENFYWIDNIHDVSTFYHYWQTAHAMETLMDAYERTGDEFYADRVRTVLARIKQSTGGKYINQYYDDMSWMGMACLRAYDLFGEEEYMNAATILWGDVQGGWLGSDSGMLWNKINADKDIRNACTHWTAACFAAQMYKRTNDSKDLKLALDIYRWANENLFDSATGGTYSSLDSKTFTTYNQGVLIGSSLELYDITRRQAYLDFATGCGNFCIKNDKFAKEGIWRNEGAGGDPAGSLNQNNGVFKGILAHYMTKLIRSEYINDALRQSYIRFMEMQGITLYEATGDRLLFPGDWRRAAEPGERIYLGCQLSGVILMECNAVYMREYPELLQHTHIIRQ</sequence>
<protein>
    <recommendedName>
        <fullName evidence="4">Glycosyl hydrolase family 76</fullName>
    </recommendedName>
</protein>
<dbReference type="InterPro" id="IPR008928">
    <property type="entry name" value="6-hairpin_glycosidase_sf"/>
</dbReference>
<accession>A0A9D9HG64</accession>
<keyword evidence="1" id="KW-0732">Signal</keyword>
<dbReference type="PANTHER" id="PTHR47791">
    <property type="entry name" value="MEIOTICALLY UP-REGULATED GENE 191 PROTEIN"/>
    <property type="match status" value="1"/>
</dbReference>
<dbReference type="InterPro" id="IPR014512">
    <property type="entry name" value="O_gly_hydro"/>
</dbReference>
<dbReference type="PIRSF" id="PIRSF021505">
    <property type="entry name" value="O_gly_hdrol"/>
    <property type="match status" value="1"/>
</dbReference>
<dbReference type="Proteomes" id="UP000810252">
    <property type="component" value="Unassembled WGS sequence"/>
</dbReference>
<feature type="signal peptide" evidence="1">
    <location>
        <begin position="1"/>
        <end position="17"/>
    </location>
</feature>
<reference evidence="2" key="2">
    <citation type="journal article" date="2021" name="PeerJ">
        <title>Extensive microbial diversity within the chicken gut microbiome revealed by metagenomics and culture.</title>
        <authorList>
            <person name="Gilroy R."/>
            <person name="Ravi A."/>
            <person name="Getino M."/>
            <person name="Pursley I."/>
            <person name="Horton D.L."/>
            <person name="Alikhan N.F."/>
            <person name="Baker D."/>
            <person name="Gharbi K."/>
            <person name="Hall N."/>
            <person name="Watson M."/>
            <person name="Adriaenssens E.M."/>
            <person name="Foster-Nyarko E."/>
            <person name="Jarju S."/>
            <person name="Secka A."/>
            <person name="Antonio M."/>
            <person name="Oren A."/>
            <person name="Chaudhuri R.R."/>
            <person name="La Ragione R."/>
            <person name="Hildebrand F."/>
            <person name="Pallen M.J."/>
        </authorList>
    </citation>
    <scope>NUCLEOTIDE SEQUENCE</scope>
    <source>
        <strain evidence="2">20514</strain>
    </source>
</reference>
<proteinExistence type="predicted"/>
<dbReference type="PANTHER" id="PTHR47791:SF3">
    <property type="entry name" value="MEIOTICALLY UP-REGULATED GENE 191 PROTEIN"/>
    <property type="match status" value="1"/>
</dbReference>
<organism evidence="2 3">
    <name type="scientific">Candidatus Cryptobacteroides merdigallinarum</name>
    <dbReference type="NCBI Taxonomy" id="2840770"/>
    <lineage>
        <taxon>Bacteria</taxon>
        <taxon>Pseudomonadati</taxon>
        <taxon>Bacteroidota</taxon>
        <taxon>Bacteroidia</taxon>
        <taxon>Bacteroidales</taxon>
        <taxon>Candidatus Cryptobacteroides</taxon>
    </lineage>
</organism>
<dbReference type="AlphaFoldDB" id="A0A9D9HG64"/>
<evidence type="ECO:0000313" key="2">
    <source>
        <dbReference type="EMBL" id="MBO8449028.1"/>
    </source>
</evidence>
<evidence type="ECO:0000256" key="1">
    <source>
        <dbReference type="SAM" id="SignalP"/>
    </source>
</evidence>
<reference evidence="2" key="1">
    <citation type="submission" date="2020-10" db="EMBL/GenBank/DDBJ databases">
        <authorList>
            <person name="Gilroy R."/>
        </authorList>
    </citation>
    <scope>NUCLEOTIDE SEQUENCE</scope>
    <source>
        <strain evidence="2">20514</strain>
    </source>
</reference>
<evidence type="ECO:0000313" key="3">
    <source>
        <dbReference type="Proteomes" id="UP000810252"/>
    </source>
</evidence>
<feature type="chain" id="PRO_5038767801" description="Glycosyl hydrolase family 76" evidence="1">
    <location>
        <begin position="18"/>
        <end position="398"/>
    </location>
</feature>
<dbReference type="GO" id="GO:0005975">
    <property type="term" value="P:carbohydrate metabolic process"/>
    <property type="evidence" value="ECO:0007669"/>
    <property type="project" value="InterPro"/>
</dbReference>
<dbReference type="InterPro" id="IPR005198">
    <property type="entry name" value="Glyco_hydro_76"/>
</dbReference>
<dbReference type="SUPFAM" id="SSF48208">
    <property type="entry name" value="Six-hairpin glycosidases"/>
    <property type="match status" value="1"/>
</dbReference>
<dbReference type="InterPro" id="IPR053169">
    <property type="entry name" value="MUG_Protein"/>
</dbReference>